<dbReference type="InterPro" id="IPR009057">
    <property type="entry name" value="Homeodomain-like_sf"/>
</dbReference>
<dbReference type="SMART" id="SM00355">
    <property type="entry name" value="ZnF_C2H2"/>
    <property type="match status" value="6"/>
</dbReference>
<dbReference type="GO" id="GO:0043565">
    <property type="term" value="F:sequence-specific DNA binding"/>
    <property type="evidence" value="ECO:0007669"/>
    <property type="project" value="TreeGrafter"/>
</dbReference>
<feature type="compositionally biased region" description="Polar residues" evidence="2">
    <location>
        <begin position="1144"/>
        <end position="1163"/>
    </location>
</feature>
<proteinExistence type="predicted"/>
<dbReference type="InterPro" id="IPR029526">
    <property type="entry name" value="PGBD"/>
</dbReference>
<dbReference type="Pfam" id="PF13565">
    <property type="entry name" value="HTH_32"/>
    <property type="match status" value="1"/>
</dbReference>
<reference evidence="4" key="1">
    <citation type="submission" date="2022-01" db="EMBL/GenBank/DDBJ databases">
        <title>Genome Sequence Resource for Two Populations of Ditylenchus destructor, the Migratory Endoparasitic Phytonematode.</title>
        <authorList>
            <person name="Zhang H."/>
            <person name="Lin R."/>
            <person name="Xie B."/>
        </authorList>
    </citation>
    <scope>NUCLEOTIDE SEQUENCE</scope>
    <source>
        <strain evidence="4">BazhouSP</strain>
    </source>
</reference>
<gene>
    <name evidence="4" type="ORF">DdX_18517</name>
</gene>
<comment type="subcellular location">
    <subcellularLocation>
        <location evidence="1">Nucleus</location>
    </subcellularLocation>
</comment>
<feature type="region of interest" description="Disordered" evidence="2">
    <location>
        <begin position="1066"/>
        <end position="1103"/>
    </location>
</feature>
<name>A0AAD4MPC8_9BILA</name>
<dbReference type="SUPFAM" id="SSF46689">
    <property type="entry name" value="Homeodomain-like"/>
    <property type="match status" value="1"/>
</dbReference>
<feature type="compositionally biased region" description="Low complexity" evidence="2">
    <location>
        <begin position="1255"/>
        <end position="1264"/>
    </location>
</feature>
<feature type="region of interest" description="Disordered" evidence="2">
    <location>
        <begin position="1030"/>
        <end position="1052"/>
    </location>
</feature>
<dbReference type="InterPro" id="IPR013087">
    <property type="entry name" value="Znf_C2H2_type"/>
</dbReference>
<dbReference type="PROSITE" id="PS00028">
    <property type="entry name" value="ZINC_FINGER_C2H2_1"/>
    <property type="match status" value="3"/>
</dbReference>
<sequence>MQHRFACSWCNARGGQCDFASLDDLETHIAAQHFNDIHGFYECLYPECWSRFATGRASLKHEFDVHLNDVLHSTPLKKRRNFVEQRLAIHDCLNESINVAVMFLGHGESNASNSESLTTNNDERNKSAKPQISLSLSVVESVAHPTQTQLRFVCSKCGQCDFASLDDLESHIVTQHFNDIHGFYECLYPKCSLHFPTELACLKHELEVHQICENRNFIIQRLKIHECLNESINMTFSGPSRTGQLETAVHQGQVPPLTERRQQHFYDPHAEEKKRASVLLSCLAINPDCLDEAEGARRSKTANSASKLRKSSMDNSELSVKKKRKCEHGNSQDEPSGEITGAVSSSSNRGDCLIPGNTGSVDKNNEMIGPMSASNLFVVKDEQSLFDELAETVPASSSHRQNLILNKSTNHQDSINESIEAVVANHSAKLILGNNDIPGPSNYHHSDKQRATSEGANHQKYSENLSSERAEHGISVVKEEPSLIDELVTMVPGPSNLDDYLMRSNNELPNSKRLRMQNQCNVAHFRKTMNVEQALEYVEELNIDDAIFGADVFLEPPTNEYLSDEDSADEDIGGNMDKFNRNQLLANAELRVQAREGHQDDLFDEVNATPVDVDTSGPVTYPCLHAQLKWSKCGSFADLNAGEIDNAHLVQLTYHTPVQMFELFFSDDLYNMMKVQSELYAISLHKKFTVRIDELKAFIGIMLLSGYMDLPKWRMMLNLVHQLKMRNIGYTGTIQENRLKDCPLDRKRKRNSKNGHERGSYDWSFETSTEILACLWIDNGPVYMLSTVDAVEPIKTVERWSAKEKERLLVTEPNLVRQYNTVMCGVDRMDQNISQPAFDRKSGGFASFHSVLIRVCKMHGKSTGFTIPTSLFWNFDVKLCSIICMATSKHKNGTLSSLNYGVRDKGSARTFDTTVEITGLCSMIPKFFCSKCGLNGFITTNDLEKHIVKRHFYNINALYKCWFANCSELFPTEVTRLQHMHLDPHDINLKTLMQMPDVKFVSCRLEIYSCLNESINLSIRLAIQHAESNGNNLQRPTKGDAGKKSTKPKISARVAQSTEAVVKSVARRSAANKISKPQKPKLDNYGLCGKSNNRNENAQSTSTRLENACVVKVGPSLVNVLVTTNLSNNESAAPSHKPKRSRKQNFSDLNIKSTQTQTTSNPSVIKDEPSFFDELAADIHGPSNYEDDLTPTTSGSSQKQKRSRKQNFTDLCAEANKLSEPTTSSSLPVVKDEPSLIDELAESIPAPTKYEDDLTPSTSDLLSSNPKRSRKQNLYDVDGEDDRNLSLMEEDDLRISVILPKPRKPAKKWKNTTDFVRSAVVKAKSEGISQEKIARILDISQTTVSRQMKKWKTEGTIESKPRPGGPRKCSETIEQFVVKIVKEDPFKTPDDIRSEVLKNFNISISRQTASKILKRSNATQFITTPKAAEI</sequence>
<dbReference type="EMBL" id="JAKKPZ010000270">
    <property type="protein sequence ID" value="KAI1697390.1"/>
    <property type="molecule type" value="Genomic_DNA"/>
</dbReference>
<dbReference type="PANTHER" id="PTHR47055:SF3">
    <property type="entry name" value="PHORBOL-ESTER_DAG-TYPE DOMAIN-CONTAINING PROTEIN"/>
    <property type="match status" value="1"/>
</dbReference>
<accession>A0AAD4MPC8</accession>
<feature type="compositionally biased region" description="Polar residues" evidence="2">
    <location>
        <begin position="1090"/>
        <end position="1103"/>
    </location>
</feature>
<comment type="caution">
    <text evidence="4">The sequence shown here is derived from an EMBL/GenBank/DDBJ whole genome shotgun (WGS) entry which is preliminary data.</text>
</comment>
<dbReference type="InterPro" id="IPR052638">
    <property type="entry name" value="PiggyBac_TE-derived"/>
</dbReference>
<organism evidence="4 5">
    <name type="scientific">Ditylenchus destructor</name>
    <dbReference type="NCBI Taxonomy" id="166010"/>
    <lineage>
        <taxon>Eukaryota</taxon>
        <taxon>Metazoa</taxon>
        <taxon>Ecdysozoa</taxon>
        <taxon>Nematoda</taxon>
        <taxon>Chromadorea</taxon>
        <taxon>Rhabditida</taxon>
        <taxon>Tylenchina</taxon>
        <taxon>Tylenchomorpha</taxon>
        <taxon>Sphaerularioidea</taxon>
        <taxon>Anguinidae</taxon>
        <taxon>Anguininae</taxon>
        <taxon>Ditylenchus</taxon>
    </lineage>
</organism>
<feature type="region of interest" description="Disordered" evidence="2">
    <location>
        <begin position="1180"/>
        <end position="1206"/>
    </location>
</feature>
<feature type="region of interest" description="Disordered" evidence="2">
    <location>
        <begin position="1128"/>
        <end position="1166"/>
    </location>
</feature>
<feature type="region of interest" description="Disordered" evidence="2">
    <location>
        <begin position="433"/>
        <end position="470"/>
    </location>
</feature>
<dbReference type="Gene3D" id="1.10.10.10">
    <property type="entry name" value="Winged helix-like DNA-binding domain superfamily/Winged helix DNA-binding domain"/>
    <property type="match status" value="1"/>
</dbReference>
<feature type="region of interest" description="Disordered" evidence="2">
    <location>
        <begin position="295"/>
        <end position="367"/>
    </location>
</feature>
<feature type="domain" description="C2H2-type" evidence="3">
    <location>
        <begin position="43"/>
        <end position="66"/>
    </location>
</feature>
<dbReference type="Proteomes" id="UP001201812">
    <property type="component" value="Unassembled WGS sequence"/>
</dbReference>
<protein>
    <submittedName>
        <fullName evidence="4">Transposase IS4 domain-containing protein</fullName>
    </submittedName>
</protein>
<dbReference type="Pfam" id="PF13843">
    <property type="entry name" value="DDE_Tnp_1_7"/>
    <property type="match status" value="2"/>
</dbReference>
<feature type="region of interest" description="Disordered" evidence="2">
    <location>
        <begin position="1244"/>
        <end position="1273"/>
    </location>
</feature>
<keyword evidence="5" id="KW-1185">Reference proteome</keyword>
<evidence type="ECO:0000259" key="3">
    <source>
        <dbReference type="PROSITE" id="PS00028"/>
    </source>
</evidence>
<dbReference type="PANTHER" id="PTHR47055">
    <property type="entry name" value="DDE_TNP_1_7 DOMAIN-CONTAINING PROTEIN"/>
    <property type="match status" value="1"/>
</dbReference>
<dbReference type="InterPro" id="IPR036388">
    <property type="entry name" value="WH-like_DNA-bd_sf"/>
</dbReference>
<evidence type="ECO:0000256" key="1">
    <source>
        <dbReference type="ARBA" id="ARBA00004123"/>
    </source>
</evidence>
<dbReference type="GO" id="GO:0005634">
    <property type="term" value="C:nucleus"/>
    <property type="evidence" value="ECO:0007669"/>
    <property type="project" value="UniProtKB-SubCell"/>
</dbReference>
<evidence type="ECO:0000313" key="5">
    <source>
        <dbReference type="Proteomes" id="UP001201812"/>
    </source>
</evidence>
<evidence type="ECO:0000256" key="2">
    <source>
        <dbReference type="SAM" id="MobiDB-lite"/>
    </source>
</evidence>
<feature type="region of interest" description="Disordered" evidence="2">
    <location>
        <begin position="1215"/>
        <end position="1234"/>
    </location>
</feature>
<feature type="domain" description="C2H2-type" evidence="3">
    <location>
        <begin position="186"/>
        <end position="209"/>
    </location>
</feature>
<evidence type="ECO:0000313" key="4">
    <source>
        <dbReference type="EMBL" id="KAI1697390.1"/>
    </source>
</evidence>
<feature type="domain" description="C2H2-type" evidence="3">
    <location>
        <begin position="961"/>
        <end position="985"/>
    </location>
</feature>